<dbReference type="EMBL" id="JAENGY010000167">
    <property type="protein sequence ID" value="KAG6970997.1"/>
    <property type="molecule type" value="Genomic_DNA"/>
</dbReference>
<evidence type="ECO:0000313" key="2">
    <source>
        <dbReference type="Proteomes" id="UP000709295"/>
    </source>
</evidence>
<gene>
    <name evidence="1" type="ORF">JG688_00004631</name>
</gene>
<organism evidence="1 2">
    <name type="scientific">Phytophthora aleatoria</name>
    <dbReference type="NCBI Taxonomy" id="2496075"/>
    <lineage>
        <taxon>Eukaryota</taxon>
        <taxon>Sar</taxon>
        <taxon>Stramenopiles</taxon>
        <taxon>Oomycota</taxon>
        <taxon>Peronosporomycetes</taxon>
        <taxon>Peronosporales</taxon>
        <taxon>Peronosporaceae</taxon>
        <taxon>Phytophthora</taxon>
    </lineage>
</organism>
<accession>A0A8J5MH57</accession>
<evidence type="ECO:0008006" key="3">
    <source>
        <dbReference type="Google" id="ProtNLM"/>
    </source>
</evidence>
<dbReference type="Proteomes" id="UP000709295">
    <property type="component" value="Unassembled WGS sequence"/>
</dbReference>
<reference evidence="1" key="1">
    <citation type="submission" date="2021-01" db="EMBL/GenBank/DDBJ databases">
        <title>Phytophthora aleatoria, a newly-described species from Pinus radiata is distinct from Phytophthora cactorum isolates based on comparative genomics.</title>
        <authorList>
            <person name="Mcdougal R."/>
            <person name="Panda P."/>
            <person name="Williams N."/>
            <person name="Studholme D.J."/>
        </authorList>
    </citation>
    <scope>NUCLEOTIDE SEQUENCE</scope>
    <source>
        <strain evidence="1">NZFS 4037</strain>
    </source>
</reference>
<dbReference type="AlphaFoldDB" id="A0A8J5MH57"/>
<dbReference type="PANTHER" id="PTHR37475:SF1">
    <property type="entry name" value="ZYGOTE-SPECIFIC PROTEIN"/>
    <property type="match status" value="1"/>
</dbReference>
<comment type="caution">
    <text evidence="1">The sequence shown here is derived from an EMBL/GenBank/DDBJ whole genome shotgun (WGS) entry which is preliminary data.</text>
</comment>
<name>A0A8J5MH57_9STRA</name>
<dbReference type="PANTHER" id="PTHR37475">
    <property type="entry name" value="ZYGOTE-SPECIFIC CLASS V COPY B GENE PROTEIN"/>
    <property type="match status" value="1"/>
</dbReference>
<sequence>MYSVDCTPGFTTSNPAYFAIRKETLPMLKKLIITLMAALASLPEVDAGILAYGICQSGCNAVAVACYSAAGAVFGTVTAGVGAIPAVIGCNGALGTCMAGCVAAGLSPTP</sequence>
<proteinExistence type="predicted"/>
<evidence type="ECO:0000313" key="1">
    <source>
        <dbReference type="EMBL" id="KAG6970997.1"/>
    </source>
</evidence>
<protein>
    <recommendedName>
        <fullName evidence="3">Cysteine-rich protein</fullName>
    </recommendedName>
</protein>
<keyword evidence="2" id="KW-1185">Reference proteome</keyword>